<dbReference type="GO" id="GO:0061157">
    <property type="term" value="P:mRNA destabilization"/>
    <property type="evidence" value="ECO:0007669"/>
    <property type="project" value="TreeGrafter"/>
</dbReference>
<dbReference type="Gene3D" id="3.10.590.10">
    <property type="entry name" value="ph1033 like domains"/>
    <property type="match status" value="1"/>
</dbReference>
<feature type="region of interest" description="Disordered" evidence="1">
    <location>
        <begin position="36"/>
        <end position="64"/>
    </location>
</feature>
<evidence type="ECO:0000256" key="1">
    <source>
        <dbReference type="SAM" id="MobiDB-lite"/>
    </source>
</evidence>
<proteinExistence type="predicted"/>
<feature type="non-terminal residue" evidence="3">
    <location>
        <position position="105"/>
    </location>
</feature>
<name>A0A1B6GZE6_9HEMI</name>
<dbReference type="GO" id="GO:1990247">
    <property type="term" value="F:N6-methyladenosine-containing RNA reader activity"/>
    <property type="evidence" value="ECO:0007669"/>
    <property type="project" value="TreeGrafter"/>
</dbReference>
<feature type="domain" description="YTH" evidence="2">
    <location>
        <begin position="88"/>
        <end position="105"/>
    </location>
</feature>
<feature type="non-terminal residue" evidence="3">
    <location>
        <position position="1"/>
    </location>
</feature>
<evidence type="ECO:0000313" key="3">
    <source>
        <dbReference type="EMBL" id="JAS67785.1"/>
    </source>
</evidence>
<dbReference type="GO" id="GO:0003729">
    <property type="term" value="F:mRNA binding"/>
    <property type="evidence" value="ECO:0007669"/>
    <property type="project" value="TreeGrafter"/>
</dbReference>
<gene>
    <name evidence="3" type="ORF">g.46939</name>
</gene>
<feature type="compositionally biased region" description="Low complexity" evidence="1">
    <location>
        <begin position="45"/>
        <end position="60"/>
    </location>
</feature>
<dbReference type="PANTHER" id="PTHR12357">
    <property type="entry name" value="YTH YT521-B HOMOLOGY DOMAIN-CONTAINING"/>
    <property type="match status" value="1"/>
</dbReference>
<protein>
    <recommendedName>
        <fullName evidence="2">YTH domain-containing protein</fullName>
    </recommendedName>
</protein>
<dbReference type="GO" id="GO:0005737">
    <property type="term" value="C:cytoplasm"/>
    <property type="evidence" value="ECO:0007669"/>
    <property type="project" value="TreeGrafter"/>
</dbReference>
<feature type="region of interest" description="Disordered" evidence="1">
    <location>
        <begin position="1"/>
        <end position="24"/>
    </location>
</feature>
<dbReference type="InterPro" id="IPR007275">
    <property type="entry name" value="YTH_domain"/>
</dbReference>
<dbReference type="AlphaFoldDB" id="A0A1B6GZE6"/>
<feature type="compositionally biased region" description="Low complexity" evidence="1">
    <location>
        <begin position="9"/>
        <end position="24"/>
    </location>
</feature>
<sequence length="105" mass="12157">RYQNDKKLSPQNLNVQQLPQQQEPLLNYHVKTDKKRIVSPSIDANHPLSPSSSESSLPNEHGLHPVLEELHVKNNYNPKEFNLMPSNARFFVIKSYSEDDIHRSI</sequence>
<accession>A0A1B6GZE6</accession>
<dbReference type="InterPro" id="IPR045168">
    <property type="entry name" value="YTH_prot"/>
</dbReference>
<organism evidence="3">
    <name type="scientific">Cuerna arida</name>
    <dbReference type="NCBI Taxonomy" id="1464854"/>
    <lineage>
        <taxon>Eukaryota</taxon>
        <taxon>Metazoa</taxon>
        <taxon>Ecdysozoa</taxon>
        <taxon>Arthropoda</taxon>
        <taxon>Hexapoda</taxon>
        <taxon>Insecta</taxon>
        <taxon>Pterygota</taxon>
        <taxon>Neoptera</taxon>
        <taxon>Paraneoptera</taxon>
        <taxon>Hemiptera</taxon>
        <taxon>Auchenorrhyncha</taxon>
        <taxon>Membracoidea</taxon>
        <taxon>Cicadellidae</taxon>
        <taxon>Cicadellinae</taxon>
        <taxon>Proconiini</taxon>
        <taxon>Cuerna</taxon>
    </lineage>
</organism>
<evidence type="ECO:0000259" key="2">
    <source>
        <dbReference type="PROSITE" id="PS50882"/>
    </source>
</evidence>
<dbReference type="PROSITE" id="PS50882">
    <property type="entry name" value="YTH"/>
    <property type="match status" value="1"/>
</dbReference>
<reference evidence="3" key="1">
    <citation type="submission" date="2015-11" db="EMBL/GenBank/DDBJ databases">
        <title>De novo transcriptome assembly of four potential Pierce s Disease insect vectors from Arizona vineyards.</title>
        <authorList>
            <person name="Tassone E.E."/>
        </authorList>
    </citation>
    <scope>NUCLEOTIDE SEQUENCE</scope>
</reference>
<dbReference type="EMBL" id="GECZ01001984">
    <property type="protein sequence ID" value="JAS67785.1"/>
    <property type="molecule type" value="Transcribed_RNA"/>
</dbReference>
<dbReference type="PANTHER" id="PTHR12357:SF89">
    <property type="entry name" value="YTH DOMAIN-CONTAINING FAMILY PROTEIN"/>
    <property type="match status" value="1"/>
</dbReference>